<dbReference type="GO" id="GO:0022857">
    <property type="term" value="F:transmembrane transporter activity"/>
    <property type="evidence" value="ECO:0007669"/>
    <property type="project" value="TreeGrafter"/>
</dbReference>
<evidence type="ECO:0000259" key="8">
    <source>
        <dbReference type="Pfam" id="PF02687"/>
    </source>
</evidence>
<sequence length="799" mass="85912">MFNTCKVALRQLKRSAGFSFTVILILAIGIGVTTAMYSVLYAVVLQPLPFPEPDRLVAISAKPWDNFSFPTLLDWQRRTHSFQSIAAYAGWSPRIESTAGVGHAEATLVSKNFLSTLGASLSLGHDFTETGNEADCLDQAIVTDAYWHRMGGGNSLTGRTLQLDHKTYAVIGVLAPIETGGNLDGSAVLTPLSCDQGKSTTDRGDSAFQGIGRLRPGVSLEKAAAELATAQGQMRHDFPNLYPDAYTPVPMPYADHEVGTGTRSALFATLAACGTLLLIACANITNLLLARNTRRRAEFAVRATLGARPRHLLGQLLAENCTLATAGALLGMFFSDLLVRAAQDAKVVHLPRLGQASLNFPALAFVAAVTMLVAILLTILPAMRSLRPALLVDLSNGSARTSGSKGLRRAGRLLVASQLALALAVVASAGWMVSSVFILLHQPLGFDPNHLLFASTDLRSPVRDPNSNPARTLAVLNETLASLRAVPGIEAVAAANDKPLGGRVNQYDFCSDLHPEVCNQPHLKTPDVFQVTPGYFQTMSQLLYRGRDFNTADDGRNHVVIVNRALANQEWPGESPIGHRIFTGELKSWATVVGEVDDVHSYSLERAPRPNLYLPEADGPDVHMTLMMRTGGDPAAIQETIRSLLHTNSQITTNYVQSIPEMMAHQVALRRFSMQIALAFGTLALVLAVFGTYGLLAYEVSLREREMGIRLALGSTRAAIVSLLLRQESRWIAGGILSGLLTASMVGFVLRAQFFHTGATSVPVLITSSLLLAVPALLAVAVPGRRASLLEPSITLRRE</sequence>
<feature type="domain" description="MacB-like periplasmic core" evidence="9">
    <location>
        <begin position="476"/>
        <end position="643"/>
    </location>
</feature>
<evidence type="ECO:0000256" key="3">
    <source>
        <dbReference type="ARBA" id="ARBA00022692"/>
    </source>
</evidence>
<keyword evidence="11" id="KW-1185">Reference proteome</keyword>
<feature type="transmembrane region" description="Helical" evidence="7">
    <location>
        <begin position="731"/>
        <end position="750"/>
    </location>
</feature>
<dbReference type="PANTHER" id="PTHR30572">
    <property type="entry name" value="MEMBRANE COMPONENT OF TRANSPORTER-RELATED"/>
    <property type="match status" value="1"/>
</dbReference>
<feature type="transmembrane region" description="Helical" evidence="7">
    <location>
        <begin position="265"/>
        <end position="290"/>
    </location>
</feature>
<dbReference type="PANTHER" id="PTHR30572:SF4">
    <property type="entry name" value="ABC TRANSPORTER PERMEASE YTRF"/>
    <property type="match status" value="1"/>
</dbReference>
<protein>
    <submittedName>
        <fullName evidence="10">Putative permease</fullName>
    </submittedName>
</protein>
<dbReference type="Proteomes" id="UP000540989">
    <property type="component" value="Unassembled WGS sequence"/>
</dbReference>
<reference evidence="10 11" key="1">
    <citation type="submission" date="2020-08" db="EMBL/GenBank/DDBJ databases">
        <title>Genomic Encyclopedia of Type Strains, Phase IV (KMG-V): Genome sequencing to study the core and pangenomes of soil and plant-associated prokaryotes.</title>
        <authorList>
            <person name="Whitman W."/>
        </authorList>
    </citation>
    <scope>NUCLEOTIDE SEQUENCE [LARGE SCALE GENOMIC DNA]</scope>
    <source>
        <strain evidence="10 11">M8UP14</strain>
    </source>
</reference>
<feature type="transmembrane region" description="Helical" evidence="7">
    <location>
        <begin position="20"/>
        <end position="44"/>
    </location>
</feature>
<evidence type="ECO:0000256" key="7">
    <source>
        <dbReference type="SAM" id="Phobius"/>
    </source>
</evidence>
<feature type="transmembrane region" description="Helical" evidence="7">
    <location>
        <begin position="311"/>
        <end position="334"/>
    </location>
</feature>
<feature type="transmembrane region" description="Helical" evidence="7">
    <location>
        <begin position="360"/>
        <end position="380"/>
    </location>
</feature>
<accession>A0A7W8E7H6</accession>
<feature type="transmembrane region" description="Helical" evidence="7">
    <location>
        <begin position="413"/>
        <end position="440"/>
    </location>
</feature>
<feature type="transmembrane region" description="Helical" evidence="7">
    <location>
        <begin position="762"/>
        <end position="782"/>
    </location>
</feature>
<feature type="transmembrane region" description="Helical" evidence="7">
    <location>
        <begin position="672"/>
        <end position="696"/>
    </location>
</feature>
<keyword evidence="3 7" id="KW-0812">Transmembrane</keyword>
<name>A0A7W8E7H6_9BACT</name>
<dbReference type="GO" id="GO:0005886">
    <property type="term" value="C:plasma membrane"/>
    <property type="evidence" value="ECO:0007669"/>
    <property type="project" value="UniProtKB-SubCell"/>
</dbReference>
<dbReference type="NCBIfam" id="TIGR03434">
    <property type="entry name" value="ADOP"/>
    <property type="match status" value="1"/>
</dbReference>
<comment type="caution">
    <text evidence="10">The sequence shown here is derived from an EMBL/GenBank/DDBJ whole genome shotgun (WGS) entry which is preliminary data.</text>
</comment>
<evidence type="ECO:0000256" key="5">
    <source>
        <dbReference type="ARBA" id="ARBA00023136"/>
    </source>
</evidence>
<evidence type="ECO:0000256" key="1">
    <source>
        <dbReference type="ARBA" id="ARBA00004651"/>
    </source>
</evidence>
<dbReference type="Pfam" id="PF12704">
    <property type="entry name" value="MacB_PCD"/>
    <property type="match status" value="2"/>
</dbReference>
<dbReference type="InterPro" id="IPR003838">
    <property type="entry name" value="ABC3_permease_C"/>
</dbReference>
<feature type="domain" description="MacB-like periplasmic core" evidence="9">
    <location>
        <begin position="19"/>
        <end position="229"/>
    </location>
</feature>
<evidence type="ECO:0000313" key="10">
    <source>
        <dbReference type="EMBL" id="MBB5060275.1"/>
    </source>
</evidence>
<comment type="similarity">
    <text evidence="6">Belongs to the ABC-4 integral membrane protein family.</text>
</comment>
<dbReference type="InterPro" id="IPR050250">
    <property type="entry name" value="Macrolide_Exporter_MacB"/>
</dbReference>
<feature type="domain" description="ABC3 transporter permease C-terminal" evidence="8">
    <location>
        <begin position="275"/>
        <end position="387"/>
    </location>
</feature>
<evidence type="ECO:0000256" key="6">
    <source>
        <dbReference type="ARBA" id="ARBA00038076"/>
    </source>
</evidence>
<dbReference type="InterPro" id="IPR017800">
    <property type="entry name" value="ADOP"/>
</dbReference>
<proteinExistence type="inferred from homology"/>
<evidence type="ECO:0000256" key="4">
    <source>
        <dbReference type="ARBA" id="ARBA00022989"/>
    </source>
</evidence>
<feature type="domain" description="ABC3 transporter permease C-terminal" evidence="8">
    <location>
        <begin position="679"/>
        <end position="788"/>
    </location>
</feature>
<organism evidence="10 11">
    <name type="scientific">Granulicella aggregans</name>
    <dbReference type="NCBI Taxonomy" id="474949"/>
    <lineage>
        <taxon>Bacteria</taxon>
        <taxon>Pseudomonadati</taxon>
        <taxon>Acidobacteriota</taxon>
        <taxon>Terriglobia</taxon>
        <taxon>Terriglobales</taxon>
        <taxon>Acidobacteriaceae</taxon>
        <taxon>Granulicella</taxon>
    </lineage>
</organism>
<keyword evidence="4 7" id="KW-1133">Transmembrane helix</keyword>
<dbReference type="Pfam" id="PF02687">
    <property type="entry name" value="FtsX"/>
    <property type="match status" value="2"/>
</dbReference>
<dbReference type="AlphaFoldDB" id="A0A7W8E7H6"/>
<comment type="subcellular location">
    <subcellularLocation>
        <location evidence="1">Cell membrane</location>
        <topology evidence="1">Multi-pass membrane protein</topology>
    </subcellularLocation>
</comment>
<evidence type="ECO:0000313" key="11">
    <source>
        <dbReference type="Proteomes" id="UP000540989"/>
    </source>
</evidence>
<dbReference type="InterPro" id="IPR025857">
    <property type="entry name" value="MacB_PCD"/>
</dbReference>
<gene>
    <name evidence="10" type="ORF">HDF16_005011</name>
</gene>
<keyword evidence="5 7" id="KW-0472">Membrane</keyword>
<evidence type="ECO:0000256" key="2">
    <source>
        <dbReference type="ARBA" id="ARBA00022475"/>
    </source>
</evidence>
<evidence type="ECO:0000259" key="9">
    <source>
        <dbReference type="Pfam" id="PF12704"/>
    </source>
</evidence>
<dbReference type="RefSeq" id="WP_184222454.1">
    <property type="nucleotide sequence ID" value="NZ_JACHIP010000011.1"/>
</dbReference>
<dbReference type="EMBL" id="JACHIP010000011">
    <property type="protein sequence ID" value="MBB5060275.1"/>
    <property type="molecule type" value="Genomic_DNA"/>
</dbReference>
<keyword evidence="2" id="KW-1003">Cell membrane</keyword>